<dbReference type="Proteomes" id="UP001221898">
    <property type="component" value="Unassembled WGS sequence"/>
</dbReference>
<reference evidence="2" key="1">
    <citation type="journal article" date="2023" name="Science">
        <title>Genome structures resolve the early diversification of teleost fishes.</title>
        <authorList>
            <person name="Parey E."/>
            <person name="Louis A."/>
            <person name="Montfort J."/>
            <person name="Bouchez O."/>
            <person name="Roques C."/>
            <person name="Iampietro C."/>
            <person name="Lluch J."/>
            <person name="Castinel A."/>
            <person name="Donnadieu C."/>
            <person name="Desvignes T."/>
            <person name="Floi Bucao C."/>
            <person name="Jouanno E."/>
            <person name="Wen M."/>
            <person name="Mejri S."/>
            <person name="Dirks R."/>
            <person name="Jansen H."/>
            <person name="Henkel C."/>
            <person name="Chen W.J."/>
            <person name="Zahm M."/>
            <person name="Cabau C."/>
            <person name="Klopp C."/>
            <person name="Thompson A.W."/>
            <person name="Robinson-Rechavi M."/>
            <person name="Braasch I."/>
            <person name="Lecointre G."/>
            <person name="Bobe J."/>
            <person name="Postlethwait J.H."/>
            <person name="Berthelot C."/>
            <person name="Roest Crollius H."/>
            <person name="Guiguen Y."/>
        </authorList>
    </citation>
    <scope>NUCLEOTIDE SEQUENCE</scope>
    <source>
        <strain evidence="2">NC1722</strain>
    </source>
</reference>
<keyword evidence="3" id="KW-1185">Reference proteome</keyword>
<protein>
    <recommendedName>
        <fullName evidence="1">F-box domain-containing protein</fullName>
    </recommendedName>
</protein>
<dbReference type="SUPFAM" id="SSF81383">
    <property type="entry name" value="F-box domain"/>
    <property type="match status" value="1"/>
</dbReference>
<dbReference type="Gene3D" id="1.20.1280.50">
    <property type="match status" value="1"/>
</dbReference>
<dbReference type="InterPro" id="IPR036047">
    <property type="entry name" value="F-box-like_dom_sf"/>
</dbReference>
<evidence type="ECO:0000313" key="3">
    <source>
        <dbReference type="Proteomes" id="UP001221898"/>
    </source>
</evidence>
<dbReference type="PROSITE" id="PS50181">
    <property type="entry name" value="FBOX"/>
    <property type="match status" value="1"/>
</dbReference>
<name>A0AAD7SRK2_9TELE</name>
<dbReference type="InterPro" id="IPR001810">
    <property type="entry name" value="F-box_dom"/>
</dbReference>
<feature type="domain" description="F-box" evidence="1">
    <location>
        <begin position="91"/>
        <end position="137"/>
    </location>
</feature>
<comment type="caution">
    <text evidence="2">The sequence shown here is derived from an EMBL/GenBank/DDBJ whole genome shotgun (WGS) entry which is preliminary data.</text>
</comment>
<dbReference type="Pfam" id="PF12937">
    <property type="entry name" value="F-box-like"/>
    <property type="match status" value="1"/>
</dbReference>
<dbReference type="SMART" id="SM00256">
    <property type="entry name" value="FBOX"/>
    <property type="match status" value="1"/>
</dbReference>
<gene>
    <name evidence="2" type="ORF">AAFF_G00278940</name>
</gene>
<evidence type="ECO:0000313" key="2">
    <source>
        <dbReference type="EMBL" id="KAJ8407320.1"/>
    </source>
</evidence>
<dbReference type="EMBL" id="JAINUG010000039">
    <property type="protein sequence ID" value="KAJ8407320.1"/>
    <property type="molecule type" value="Genomic_DNA"/>
</dbReference>
<organism evidence="2 3">
    <name type="scientific">Aldrovandia affinis</name>
    <dbReference type="NCBI Taxonomy" id="143900"/>
    <lineage>
        <taxon>Eukaryota</taxon>
        <taxon>Metazoa</taxon>
        <taxon>Chordata</taxon>
        <taxon>Craniata</taxon>
        <taxon>Vertebrata</taxon>
        <taxon>Euteleostomi</taxon>
        <taxon>Actinopterygii</taxon>
        <taxon>Neopterygii</taxon>
        <taxon>Teleostei</taxon>
        <taxon>Notacanthiformes</taxon>
        <taxon>Halosauridae</taxon>
        <taxon>Aldrovandia</taxon>
    </lineage>
</organism>
<evidence type="ECO:0000259" key="1">
    <source>
        <dbReference type="PROSITE" id="PS50181"/>
    </source>
</evidence>
<accession>A0AAD7SRK2</accession>
<dbReference type="CDD" id="cd22106">
    <property type="entry name" value="F-box_FBXO36"/>
    <property type="match status" value="1"/>
</dbReference>
<sequence>MASLLPEILCDISQQAPPPCKDYYNLTVSKTEVVLRVWKVSNPNRHGGAHPTSDTRSHVDFLQDGLLQGRIKRVFGQSLVEYVLNLCQQHFDYLVRLSDDLIIGILSFLDWEDIRRVAQTCKKLQQVCSSEGFWARAATAPYGRGRAVMEGVSPAIQRRLLVFHRRQALSRAVQQQKKQHSAWHPQ</sequence>
<dbReference type="AlphaFoldDB" id="A0AAD7SRK2"/>
<proteinExistence type="predicted"/>